<dbReference type="InterPro" id="IPR029903">
    <property type="entry name" value="RmlD-like-bd"/>
</dbReference>
<evidence type="ECO:0000259" key="1">
    <source>
        <dbReference type="Pfam" id="PF04321"/>
    </source>
</evidence>
<dbReference type="EMBL" id="CAFBLU010000013">
    <property type="protein sequence ID" value="CAB4875036.1"/>
    <property type="molecule type" value="Genomic_DNA"/>
</dbReference>
<dbReference type="Gene3D" id="3.40.50.720">
    <property type="entry name" value="NAD(P)-binding Rossmann-like Domain"/>
    <property type="match status" value="1"/>
</dbReference>
<dbReference type="AlphaFoldDB" id="A0A6J7DWG0"/>
<dbReference type="NCBIfam" id="TIGR01214">
    <property type="entry name" value="rmlD"/>
    <property type="match status" value="1"/>
</dbReference>
<dbReference type="SUPFAM" id="SSF51735">
    <property type="entry name" value="NAD(P)-binding Rossmann-fold domains"/>
    <property type="match status" value="1"/>
</dbReference>
<dbReference type="Gene3D" id="3.90.25.10">
    <property type="entry name" value="UDP-galactose 4-epimerase, domain 1"/>
    <property type="match status" value="1"/>
</dbReference>
<dbReference type="InterPro" id="IPR036291">
    <property type="entry name" value="NAD(P)-bd_dom_sf"/>
</dbReference>
<protein>
    <submittedName>
        <fullName evidence="2">Unannotated protein</fullName>
    </submittedName>
</protein>
<dbReference type="CDD" id="cd05254">
    <property type="entry name" value="dTDP_HR_like_SDR_e"/>
    <property type="match status" value="1"/>
</dbReference>
<proteinExistence type="predicted"/>
<sequence length="283" mass="29461">MSAGSVLVTGAGGMLGRDVMRAAAARGVEATGMTRSDLDVSNQVAVAQAVANLAPDVIINCAAWTDVDGAEEHESDAMVVNGDGPGVLAASGPRVVHVSTDYVFDGTKDGAYVEADPTGPRSAYGRTKLAGELNVMAAGSQHAIVRTAWLFGVEGNNFVETMIKLALDRGAVSVVDDQRGCPTNTAHLAEALIDLALLPEAGGIHHCAGEGETTWFGFAKEIFERTGTACDLTPTTSDQFVRPAPRPANSVLAATRPDTPRLPAWTKGLDDYIEARTTVGGQR</sequence>
<dbReference type="Pfam" id="PF04321">
    <property type="entry name" value="RmlD_sub_bind"/>
    <property type="match status" value="1"/>
</dbReference>
<dbReference type="GO" id="GO:0019305">
    <property type="term" value="P:dTDP-rhamnose biosynthetic process"/>
    <property type="evidence" value="ECO:0007669"/>
    <property type="project" value="TreeGrafter"/>
</dbReference>
<dbReference type="PANTHER" id="PTHR10491">
    <property type="entry name" value="DTDP-4-DEHYDRORHAMNOSE REDUCTASE"/>
    <property type="match status" value="1"/>
</dbReference>
<feature type="domain" description="RmlD-like substrate binding" evidence="1">
    <location>
        <begin position="6"/>
        <end position="275"/>
    </location>
</feature>
<dbReference type="GO" id="GO:0008831">
    <property type="term" value="F:dTDP-4-dehydrorhamnose reductase activity"/>
    <property type="evidence" value="ECO:0007669"/>
    <property type="project" value="TreeGrafter"/>
</dbReference>
<reference evidence="2" key="1">
    <citation type="submission" date="2020-05" db="EMBL/GenBank/DDBJ databases">
        <authorList>
            <person name="Chiriac C."/>
            <person name="Salcher M."/>
            <person name="Ghai R."/>
            <person name="Kavagutti S V."/>
        </authorList>
    </citation>
    <scope>NUCLEOTIDE SEQUENCE</scope>
</reference>
<dbReference type="InterPro" id="IPR005913">
    <property type="entry name" value="dTDP_dehydrorham_reduct"/>
</dbReference>
<dbReference type="PANTHER" id="PTHR10491:SF4">
    <property type="entry name" value="METHIONINE ADENOSYLTRANSFERASE 2 SUBUNIT BETA"/>
    <property type="match status" value="1"/>
</dbReference>
<gene>
    <name evidence="2" type="ORF">UFOPK3444_00966</name>
</gene>
<accession>A0A6J7DWG0</accession>
<dbReference type="GO" id="GO:0005829">
    <property type="term" value="C:cytosol"/>
    <property type="evidence" value="ECO:0007669"/>
    <property type="project" value="TreeGrafter"/>
</dbReference>
<evidence type="ECO:0000313" key="2">
    <source>
        <dbReference type="EMBL" id="CAB4875036.1"/>
    </source>
</evidence>
<name>A0A6J7DWG0_9ZZZZ</name>
<organism evidence="2">
    <name type="scientific">freshwater metagenome</name>
    <dbReference type="NCBI Taxonomy" id="449393"/>
    <lineage>
        <taxon>unclassified sequences</taxon>
        <taxon>metagenomes</taxon>
        <taxon>ecological metagenomes</taxon>
    </lineage>
</organism>